<organism evidence="11 12">
    <name type="scientific">Trichoplusia ni</name>
    <name type="common">Cabbage looper</name>
    <dbReference type="NCBI Taxonomy" id="7111"/>
    <lineage>
        <taxon>Eukaryota</taxon>
        <taxon>Metazoa</taxon>
        <taxon>Ecdysozoa</taxon>
        <taxon>Arthropoda</taxon>
        <taxon>Hexapoda</taxon>
        <taxon>Insecta</taxon>
        <taxon>Pterygota</taxon>
        <taxon>Neoptera</taxon>
        <taxon>Endopterygota</taxon>
        <taxon>Lepidoptera</taxon>
        <taxon>Glossata</taxon>
        <taxon>Ditrysia</taxon>
        <taxon>Noctuoidea</taxon>
        <taxon>Noctuidae</taxon>
        <taxon>Plusiinae</taxon>
        <taxon>Trichoplusia</taxon>
    </lineage>
</organism>
<accession>A0A7E5WAB9</accession>
<reference evidence="12" key="1">
    <citation type="submission" date="2025-08" db="UniProtKB">
        <authorList>
            <consortium name="RefSeq"/>
        </authorList>
    </citation>
    <scope>IDENTIFICATION</scope>
</reference>
<keyword evidence="4 10" id="KW-0812">Transmembrane</keyword>
<sequence length="396" mass="46132">MKIISEATIKDYSKTVGVRNKIDKTMTLPLFIQAILGHNILDPTWAWRRRISHHIFVVFLLAYVLLGTRDYLKDATDVPEIGEAYYTILITSLFPMKYLLFVNSRGTFRHLYLMAKTSLFEIVEMESTAKSVELLRKLKLFTRFLLVIVLFPVIMYLSAAMWFYVHGERVTLSRTTSILMPLTSPYHELGLTLHTMFFFYMSFTFLVIDMWLVILMFFFCVACDSLATFLYVEPKESTESDTEYATRLNDSLRLFYGRHNVLMEYLNILSDMYKWPTVVPLISVLLASGLILFLMSEQVEWTFLSHLVPTFMEIFAYNWFGEQIKAKGTLLNMALLDFDWPNMHLKDKKNYHIIITYMVKDFSIQTAVGNDLSLCTMTAVLKASYQAFALLKSMEE</sequence>
<comment type="caution">
    <text evidence="10">Lacks conserved residue(s) required for the propagation of feature annotation.</text>
</comment>
<dbReference type="Proteomes" id="UP000322000">
    <property type="component" value="Chromosome 14"/>
</dbReference>
<dbReference type="KEGG" id="tnl:113500708"/>
<dbReference type="Pfam" id="PF02949">
    <property type="entry name" value="7tm_6"/>
    <property type="match status" value="1"/>
</dbReference>
<dbReference type="GO" id="GO:0007165">
    <property type="term" value="P:signal transduction"/>
    <property type="evidence" value="ECO:0007669"/>
    <property type="project" value="UniProtKB-KW"/>
</dbReference>
<evidence type="ECO:0000256" key="7">
    <source>
        <dbReference type="ARBA" id="ARBA00023136"/>
    </source>
</evidence>
<comment type="similarity">
    <text evidence="10">Belongs to the insect chemoreceptor superfamily. Heteromeric odorant receptor channel (TC 1.A.69) family.</text>
</comment>
<proteinExistence type="inferred from homology"/>
<feature type="transmembrane region" description="Helical" evidence="10">
    <location>
        <begin position="84"/>
        <end position="102"/>
    </location>
</feature>
<keyword evidence="6 10" id="KW-1133">Transmembrane helix</keyword>
<evidence type="ECO:0000256" key="3">
    <source>
        <dbReference type="ARBA" id="ARBA00022606"/>
    </source>
</evidence>
<dbReference type="OrthoDB" id="7257204at2759"/>
<dbReference type="RefSeq" id="XP_026737392.1">
    <property type="nucleotide sequence ID" value="XM_026881591.1"/>
</dbReference>
<evidence type="ECO:0000256" key="8">
    <source>
        <dbReference type="ARBA" id="ARBA00023170"/>
    </source>
</evidence>
<comment type="subcellular location">
    <subcellularLocation>
        <location evidence="1 10">Cell membrane</location>
        <topology evidence="1 10">Multi-pass membrane protein</topology>
    </subcellularLocation>
</comment>
<feature type="transmembrane region" description="Helical" evidence="10">
    <location>
        <begin position="275"/>
        <end position="295"/>
    </location>
</feature>
<keyword evidence="5 10" id="KW-0552">Olfaction</keyword>
<dbReference type="PANTHER" id="PTHR21137">
    <property type="entry name" value="ODORANT RECEPTOR"/>
    <property type="match status" value="1"/>
</dbReference>
<keyword evidence="11" id="KW-1185">Reference proteome</keyword>
<evidence type="ECO:0000256" key="1">
    <source>
        <dbReference type="ARBA" id="ARBA00004651"/>
    </source>
</evidence>
<keyword evidence="9 10" id="KW-0807">Transducer</keyword>
<dbReference type="InterPro" id="IPR004117">
    <property type="entry name" value="7tm6_olfct_rcpt"/>
</dbReference>
<protein>
    <recommendedName>
        <fullName evidence="10">Odorant receptor</fullName>
    </recommendedName>
</protein>
<feature type="transmembrane region" description="Helical" evidence="10">
    <location>
        <begin position="144"/>
        <end position="165"/>
    </location>
</feature>
<feature type="transmembrane region" description="Helical" evidence="10">
    <location>
        <begin position="210"/>
        <end position="232"/>
    </location>
</feature>
<dbReference type="GeneID" id="113500708"/>
<evidence type="ECO:0000256" key="4">
    <source>
        <dbReference type="ARBA" id="ARBA00022692"/>
    </source>
</evidence>
<feature type="transmembrane region" description="Helical" evidence="10">
    <location>
        <begin position="185"/>
        <end position="203"/>
    </location>
</feature>
<name>A0A7E5WAB9_TRINI</name>
<evidence type="ECO:0000256" key="2">
    <source>
        <dbReference type="ARBA" id="ARBA00022475"/>
    </source>
</evidence>
<dbReference type="GO" id="GO:0005549">
    <property type="term" value="F:odorant binding"/>
    <property type="evidence" value="ECO:0007669"/>
    <property type="project" value="InterPro"/>
</dbReference>
<dbReference type="AlphaFoldDB" id="A0A7E5WAB9"/>
<keyword evidence="3 10" id="KW-0716">Sensory transduction</keyword>
<keyword evidence="7 10" id="KW-0472">Membrane</keyword>
<evidence type="ECO:0000256" key="9">
    <source>
        <dbReference type="ARBA" id="ARBA00023224"/>
    </source>
</evidence>
<evidence type="ECO:0000313" key="11">
    <source>
        <dbReference type="Proteomes" id="UP000322000"/>
    </source>
</evidence>
<dbReference type="GO" id="GO:0005886">
    <property type="term" value="C:plasma membrane"/>
    <property type="evidence" value="ECO:0007669"/>
    <property type="project" value="UniProtKB-SubCell"/>
</dbReference>
<evidence type="ECO:0000256" key="10">
    <source>
        <dbReference type="RuleBase" id="RU351113"/>
    </source>
</evidence>
<dbReference type="PANTHER" id="PTHR21137:SF35">
    <property type="entry name" value="ODORANT RECEPTOR 19A-RELATED"/>
    <property type="match status" value="1"/>
</dbReference>
<evidence type="ECO:0000256" key="6">
    <source>
        <dbReference type="ARBA" id="ARBA00022989"/>
    </source>
</evidence>
<evidence type="ECO:0000256" key="5">
    <source>
        <dbReference type="ARBA" id="ARBA00022725"/>
    </source>
</evidence>
<evidence type="ECO:0000313" key="12">
    <source>
        <dbReference type="RefSeq" id="XP_026737392.1"/>
    </source>
</evidence>
<dbReference type="GO" id="GO:0004984">
    <property type="term" value="F:olfactory receptor activity"/>
    <property type="evidence" value="ECO:0007669"/>
    <property type="project" value="InterPro"/>
</dbReference>
<keyword evidence="8 10" id="KW-0675">Receptor</keyword>
<dbReference type="InParanoid" id="A0A7E5WAB9"/>
<keyword evidence="2" id="KW-1003">Cell membrane</keyword>
<gene>
    <name evidence="12" type="primary">LOC113500708</name>
</gene>
<feature type="transmembrane region" description="Helical" evidence="10">
    <location>
        <begin position="55"/>
        <end position="72"/>
    </location>
</feature>